<sequence length="27" mass="2993">MPTLRGCFYPGCSANVVLLNMVLCNLY</sequence>
<dbReference type="AlphaFoldDB" id="A0A9P7U685"/>
<dbReference type="EMBL" id="JAESDN010000011">
    <property type="protein sequence ID" value="KAG7043856.1"/>
    <property type="molecule type" value="Genomic_DNA"/>
</dbReference>
<dbReference type="Proteomes" id="UP000699042">
    <property type="component" value="Unassembled WGS sequence"/>
</dbReference>
<gene>
    <name evidence="1" type="ORF">JMJ77_011678</name>
</gene>
<protein>
    <submittedName>
        <fullName evidence="1">Uncharacterized protein</fullName>
    </submittedName>
</protein>
<name>A0A9P7U685_9PEZI</name>
<proteinExistence type="predicted"/>
<reference evidence="1" key="1">
    <citation type="submission" date="2021-05" db="EMBL/GenBank/DDBJ databases">
        <title>Comparative genomics of three Colletotrichum scovillei strains and genetic complementation revealed genes involved fungal growth and virulence on chili pepper.</title>
        <authorList>
            <person name="Hsieh D.-K."/>
            <person name="Chuang S.-C."/>
            <person name="Chen C.-Y."/>
            <person name="Chao Y.-T."/>
            <person name="Lu M.-Y.J."/>
            <person name="Lee M.-H."/>
            <person name="Shih M.-C."/>
        </authorList>
    </citation>
    <scope>NUCLEOTIDE SEQUENCE</scope>
    <source>
        <strain evidence="1">Coll-153</strain>
    </source>
</reference>
<evidence type="ECO:0000313" key="2">
    <source>
        <dbReference type="Proteomes" id="UP000699042"/>
    </source>
</evidence>
<evidence type="ECO:0000313" key="1">
    <source>
        <dbReference type="EMBL" id="KAG7043856.1"/>
    </source>
</evidence>
<organism evidence="1 2">
    <name type="scientific">Colletotrichum scovillei</name>
    <dbReference type="NCBI Taxonomy" id="1209932"/>
    <lineage>
        <taxon>Eukaryota</taxon>
        <taxon>Fungi</taxon>
        <taxon>Dikarya</taxon>
        <taxon>Ascomycota</taxon>
        <taxon>Pezizomycotina</taxon>
        <taxon>Sordariomycetes</taxon>
        <taxon>Hypocreomycetidae</taxon>
        <taxon>Glomerellales</taxon>
        <taxon>Glomerellaceae</taxon>
        <taxon>Colletotrichum</taxon>
        <taxon>Colletotrichum acutatum species complex</taxon>
    </lineage>
</organism>
<comment type="caution">
    <text evidence="1">The sequence shown here is derived from an EMBL/GenBank/DDBJ whole genome shotgun (WGS) entry which is preliminary data.</text>
</comment>
<keyword evidence="2" id="KW-1185">Reference proteome</keyword>
<accession>A0A9P7U685</accession>